<proteinExistence type="predicted"/>
<comment type="caution">
    <text evidence="1">The sequence shown here is derived from an EMBL/GenBank/DDBJ whole genome shotgun (WGS) entry which is preliminary data.</text>
</comment>
<protein>
    <submittedName>
        <fullName evidence="1">Uncharacterized protein</fullName>
    </submittedName>
</protein>
<name>A0A7V3NT72_UNCW3</name>
<reference evidence="1" key="1">
    <citation type="journal article" date="2020" name="mSystems">
        <title>Genome- and Community-Level Interaction Insights into Carbon Utilization and Element Cycling Functions of Hydrothermarchaeota in Hydrothermal Sediment.</title>
        <authorList>
            <person name="Zhou Z."/>
            <person name="Liu Y."/>
            <person name="Xu W."/>
            <person name="Pan J."/>
            <person name="Luo Z.H."/>
            <person name="Li M."/>
        </authorList>
    </citation>
    <scope>NUCLEOTIDE SEQUENCE [LARGE SCALE GENOMIC DNA]</scope>
    <source>
        <strain evidence="1">SpSt-754</strain>
    </source>
</reference>
<dbReference type="EMBL" id="DTGD01000065">
    <property type="protein sequence ID" value="HGB35578.1"/>
    <property type="molecule type" value="Genomic_DNA"/>
</dbReference>
<gene>
    <name evidence="1" type="ORF">ENV38_01560</name>
</gene>
<organism evidence="1">
    <name type="scientific">candidate division WOR-3 bacterium</name>
    <dbReference type="NCBI Taxonomy" id="2052148"/>
    <lineage>
        <taxon>Bacteria</taxon>
        <taxon>Bacteria division WOR-3</taxon>
    </lineage>
</organism>
<sequence length="126" mass="14236">MAKIASFREKLILVRESALGRIPTGWRSDSPTVLPRARSASLKCKGHIGGSFRHPVILLDLQVLAEGIIFVRSFLERDKHSTGYLRLLSSNAREYLLIVALRVSLLEIREQGWSGLEDYAEEKFRG</sequence>
<evidence type="ECO:0000313" key="1">
    <source>
        <dbReference type="EMBL" id="HGB35578.1"/>
    </source>
</evidence>
<dbReference type="AlphaFoldDB" id="A0A7V3NT72"/>
<accession>A0A7V3NT72</accession>